<evidence type="ECO:0000313" key="1">
    <source>
        <dbReference type="EMBL" id="CRI42787.1"/>
    </source>
</evidence>
<sequence>MKKLILYFAAFVASLFCGVFLWDRVPCAQKIMRLAADHSSEVFSKSCRFVRKISGFEELQVFVRHVSPEQALALFPEYRDGKSFVELAFIPHTLMHVRFSKEEPVKKHIISQEGEILWSLVNGEMVLHTGTWTCSKGFRECLLLHAGKQDMRVIQTLATLGGTTSRESLAQALALKNIRAERVIKECQKKKLIFASGNQIGTHFQQFQPIRGCTTTLNNNPVWLQKPRHAAVFPAQYSEDRVRHLVKMIFGDNFLIVRSSMVYVPVYKISLVSADNSVRVEYINAVTGKSFQDL</sequence>
<proteinExistence type="predicted"/>
<protein>
    <submittedName>
        <fullName evidence="1">Uncharacterized protein</fullName>
    </submittedName>
</protein>
<dbReference type="AlphaFoldDB" id="A0A0F7X2I7"/>
<name>A0A0F7X2I7_CHLPN</name>
<reference evidence="1" key="1">
    <citation type="submission" date="2015-05" db="EMBL/GenBank/DDBJ databases">
        <authorList>
            <person name="Rattei Thomas"/>
        </authorList>
    </citation>
    <scope>NUCLEOTIDE SEQUENCE</scope>
    <source>
        <strain evidence="1">DC9</strain>
    </source>
</reference>
<accession>A0A0F7X2I7</accession>
<dbReference type="EMBL" id="LN847051">
    <property type="protein sequence ID" value="CRI42787.1"/>
    <property type="molecule type" value="Genomic_DNA"/>
</dbReference>
<organism evidence="1">
    <name type="scientific">Chlamydia pneumoniae</name>
    <name type="common">Chlamydophila pneumoniae</name>
    <dbReference type="NCBI Taxonomy" id="83558"/>
    <lineage>
        <taxon>Bacteria</taxon>
        <taxon>Pseudomonadati</taxon>
        <taxon>Chlamydiota</taxon>
        <taxon>Chlamydiia</taxon>
        <taxon>Chlamydiales</taxon>
        <taxon>Chlamydiaceae</taxon>
        <taxon>Chlamydia/Chlamydophila group</taxon>
        <taxon>Chlamydia</taxon>
    </lineage>
</organism>
<gene>
    <name evidence="1" type="ORF">BN1224_DC9_BU_01120</name>
</gene>